<comment type="caution">
    <text evidence="2">The sequence shown here is derived from an EMBL/GenBank/DDBJ whole genome shotgun (WGS) entry which is preliminary data.</text>
</comment>
<gene>
    <name evidence="2" type="ORF">RN001_015323</name>
</gene>
<dbReference type="PANTHER" id="PTHR12277:SF194">
    <property type="entry name" value="FI04476P"/>
    <property type="match status" value="1"/>
</dbReference>
<feature type="transmembrane region" description="Helical" evidence="1">
    <location>
        <begin position="79"/>
        <end position="101"/>
    </location>
</feature>
<dbReference type="Gene3D" id="3.40.50.1820">
    <property type="entry name" value="alpha/beta hydrolase"/>
    <property type="match status" value="1"/>
</dbReference>
<dbReference type="GO" id="GO:0047372">
    <property type="term" value="F:monoacylglycerol lipase activity"/>
    <property type="evidence" value="ECO:0007669"/>
    <property type="project" value="TreeGrafter"/>
</dbReference>
<keyword evidence="3" id="KW-1185">Reference proteome</keyword>
<keyword evidence="1" id="KW-1133">Transmembrane helix</keyword>
<dbReference type="Proteomes" id="UP001353858">
    <property type="component" value="Unassembled WGS sequence"/>
</dbReference>
<keyword evidence="1" id="KW-0472">Membrane</keyword>
<organism evidence="2 3">
    <name type="scientific">Aquatica leii</name>
    <dbReference type="NCBI Taxonomy" id="1421715"/>
    <lineage>
        <taxon>Eukaryota</taxon>
        <taxon>Metazoa</taxon>
        <taxon>Ecdysozoa</taxon>
        <taxon>Arthropoda</taxon>
        <taxon>Hexapoda</taxon>
        <taxon>Insecta</taxon>
        <taxon>Pterygota</taxon>
        <taxon>Neoptera</taxon>
        <taxon>Endopterygota</taxon>
        <taxon>Coleoptera</taxon>
        <taxon>Polyphaga</taxon>
        <taxon>Elateriformia</taxon>
        <taxon>Elateroidea</taxon>
        <taxon>Lampyridae</taxon>
        <taxon>Luciolinae</taxon>
        <taxon>Aquatica</taxon>
    </lineage>
</organism>
<dbReference type="AlphaFoldDB" id="A0AAN7NZ19"/>
<name>A0AAN7NZ19_9COLE</name>
<dbReference type="PANTHER" id="PTHR12277">
    <property type="entry name" value="ALPHA/BETA HYDROLASE DOMAIN-CONTAINING PROTEIN"/>
    <property type="match status" value="1"/>
</dbReference>
<keyword evidence="1" id="KW-0812">Transmembrane</keyword>
<evidence type="ECO:0000256" key="1">
    <source>
        <dbReference type="SAM" id="Phobius"/>
    </source>
</evidence>
<dbReference type="GO" id="GO:0004622">
    <property type="term" value="F:phosphatidylcholine lysophospholipase activity"/>
    <property type="evidence" value="ECO:0007669"/>
    <property type="project" value="TreeGrafter"/>
</dbReference>
<dbReference type="GO" id="GO:0052651">
    <property type="term" value="P:monoacylglycerol catabolic process"/>
    <property type="evidence" value="ECO:0007669"/>
    <property type="project" value="TreeGrafter"/>
</dbReference>
<dbReference type="GO" id="GO:0006660">
    <property type="term" value="P:phosphatidylserine catabolic process"/>
    <property type="evidence" value="ECO:0007669"/>
    <property type="project" value="TreeGrafter"/>
</dbReference>
<dbReference type="EMBL" id="JARPUR010000007">
    <property type="protein sequence ID" value="KAK4873294.1"/>
    <property type="molecule type" value="Genomic_DNA"/>
</dbReference>
<sequence>MSCCELELAFLIPTIKVKADAEETIEAPYLQYKGTEYKKTLRLKIPSWQPIKSKLKRFYNWLRFVWCHSRARKCRKITFLTLFVIFFLLFTVIFVLIPLSFKYSTSFQQHVVFRPIINTHESYNAVIEFRKSYDLTMYHKPKNMYVVVNKTFNITLGLWSLTPHKHEDQYTPTVNDPYLLYFHDFTGDRRTYTDVYNELLKNFHVIVFDYRSYADSSHGKLSETDLVNDCVQLYKWLKQNTNSSIYVWGNHLGAAVAAHTVVKLQKEQIEPVGLILENPYLSIGHYLEQNWFIANVVSYTFWYKQTITNPLHENDLSFSIINNILSINSPIMFVLYGNYRNPFDAYVNSGYISYSSFKGDEKHVRVQADVSYYFNYKGDVGSFSATISNFVRGCTKYREDQNKL</sequence>
<dbReference type="SUPFAM" id="SSF53474">
    <property type="entry name" value="alpha/beta-Hydrolases"/>
    <property type="match status" value="1"/>
</dbReference>
<dbReference type="InterPro" id="IPR029058">
    <property type="entry name" value="AB_hydrolase_fold"/>
</dbReference>
<proteinExistence type="predicted"/>
<protein>
    <submittedName>
        <fullName evidence="2">Uncharacterized protein</fullName>
    </submittedName>
</protein>
<reference evidence="3" key="1">
    <citation type="submission" date="2023-01" db="EMBL/GenBank/DDBJ databases">
        <title>Key to firefly adult light organ development and bioluminescence: homeobox transcription factors regulate luciferase expression and transportation to peroxisome.</title>
        <authorList>
            <person name="Fu X."/>
        </authorList>
    </citation>
    <scope>NUCLEOTIDE SEQUENCE [LARGE SCALE GENOMIC DNA]</scope>
</reference>
<accession>A0AAN7NZ19</accession>
<evidence type="ECO:0000313" key="3">
    <source>
        <dbReference type="Proteomes" id="UP001353858"/>
    </source>
</evidence>
<evidence type="ECO:0000313" key="2">
    <source>
        <dbReference type="EMBL" id="KAK4873294.1"/>
    </source>
</evidence>
<dbReference type="GO" id="GO:0005789">
    <property type="term" value="C:endoplasmic reticulum membrane"/>
    <property type="evidence" value="ECO:0007669"/>
    <property type="project" value="TreeGrafter"/>
</dbReference>